<accession>A0A9D4K773</accession>
<evidence type="ECO:0000313" key="2">
    <source>
        <dbReference type="Proteomes" id="UP000828390"/>
    </source>
</evidence>
<dbReference type="AlphaFoldDB" id="A0A9D4K773"/>
<name>A0A9D4K773_DREPO</name>
<dbReference type="EMBL" id="JAIWYP010000004">
    <property type="protein sequence ID" value="KAH3834250.1"/>
    <property type="molecule type" value="Genomic_DNA"/>
</dbReference>
<gene>
    <name evidence="1" type="ORF">DPMN_107570</name>
</gene>
<organism evidence="1 2">
    <name type="scientific">Dreissena polymorpha</name>
    <name type="common">Zebra mussel</name>
    <name type="synonym">Mytilus polymorpha</name>
    <dbReference type="NCBI Taxonomy" id="45954"/>
    <lineage>
        <taxon>Eukaryota</taxon>
        <taxon>Metazoa</taxon>
        <taxon>Spiralia</taxon>
        <taxon>Lophotrochozoa</taxon>
        <taxon>Mollusca</taxon>
        <taxon>Bivalvia</taxon>
        <taxon>Autobranchia</taxon>
        <taxon>Heteroconchia</taxon>
        <taxon>Euheterodonta</taxon>
        <taxon>Imparidentia</taxon>
        <taxon>Neoheterodontei</taxon>
        <taxon>Myida</taxon>
        <taxon>Dreissenoidea</taxon>
        <taxon>Dreissenidae</taxon>
        <taxon>Dreissena</taxon>
    </lineage>
</organism>
<dbReference type="Proteomes" id="UP000828390">
    <property type="component" value="Unassembled WGS sequence"/>
</dbReference>
<sequence length="68" mass="7328">MAFNKAVELSSTHGGDAAHVTGGLLDINTTEDGCYSTRENDQLLSIDFGANVKINQIQIVPYIFSNIV</sequence>
<protein>
    <submittedName>
        <fullName evidence="1">Uncharacterized protein</fullName>
    </submittedName>
</protein>
<reference evidence="1" key="1">
    <citation type="journal article" date="2019" name="bioRxiv">
        <title>The Genome of the Zebra Mussel, Dreissena polymorpha: A Resource for Invasive Species Research.</title>
        <authorList>
            <person name="McCartney M.A."/>
            <person name="Auch B."/>
            <person name="Kono T."/>
            <person name="Mallez S."/>
            <person name="Zhang Y."/>
            <person name="Obille A."/>
            <person name="Becker A."/>
            <person name="Abrahante J.E."/>
            <person name="Garbe J."/>
            <person name="Badalamenti J.P."/>
            <person name="Herman A."/>
            <person name="Mangelson H."/>
            <person name="Liachko I."/>
            <person name="Sullivan S."/>
            <person name="Sone E.D."/>
            <person name="Koren S."/>
            <person name="Silverstein K.A.T."/>
            <person name="Beckman K.B."/>
            <person name="Gohl D.M."/>
        </authorList>
    </citation>
    <scope>NUCLEOTIDE SEQUENCE</scope>
    <source>
        <strain evidence="1">Duluth1</strain>
        <tissue evidence="1">Whole animal</tissue>
    </source>
</reference>
<evidence type="ECO:0000313" key="1">
    <source>
        <dbReference type="EMBL" id="KAH3834250.1"/>
    </source>
</evidence>
<dbReference type="Gene3D" id="2.60.120.260">
    <property type="entry name" value="Galactose-binding domain-like"/>
    <property type="match status" value="1"/>
</dbReference>
<comment type="caution">
    <text evidence="1">The sequence shown here is derived from an EMBL/GenBank/DDBJ whole genome shotgun (WGS) entry which is preliminary data.</text>
</comment>
<proteinExistence type="predicted"/>
<reference evidence="1" key="2">
    <citation type="submission" date="2020-11" db="EMBL/GenBank/DDBJ databases">
        <authorList>
            <person name="McCartney M.A."/>
            <person name="Auch B."/>
            <person name="Kono T."/>
            <person name="Mallez S."/>
            <person name="Becker A."/>
            <person name="Gohl D.M."/>
            <person name="Silverstein K.A.T."/>
            <person name="Koren S."/>
            <person name="Bechman K.B."/>
            <person name="Herman A."/>
            <person name="Abrahante J.E."/>
            <person name="Garbe J."/>
        </authorList>
    </citation>
    <scope>NUCLEOTIDE SEQUENCE</scope>
    <source>
        <strain evidence="1">Duluth1</strain>
        <tissue evidence="1">Whole animal</tissue>
    </source>
</reference>
<keyword evidence="2" id="KW-1185">Reference proteome</keyword>